<reference evidence="7 8" key="1">
    <citation type="submission" date="2018-11" db="EMBL/GenBank/DDBJ databases">
        <authorList>
            <consortium name="Pathogen Informatics"/>
        </authorList>
    </citation>
    <scope>NUCLEOTIDE SEQUENCE [LARGE SCALE GENOMIC DNA]</scope>
</reference>
<dbReference type="InterPro" id="IPR050182">
    <property type="entry name" value="Cytochrome_P450_fam2"/>
</dbReference>
<feature type="non-terminal residue" evidence="7">
    <location>
        <position position="1"/>
    </location>
</feature>
<keyword evidence="2 5" id="KW-0479">Metal-binding</keyword>
<evidence type="ECO:0000313" key="7">
    <source>
        <dbReference type="EMBL" id="VDK59501.1"/>
    </source>
</evidence>
<dbReference type="PANTHER" id="PTHR24300">
    <property type="entry name" value="CYTOCHROME P450 508A4-RELATED"/>
    <property type="match status" value="1"/>
</dbReference>
<dbReference type="GO" id="GO:0016712">
    <property type="term" value="F:oxidoreductase activity, acting on paired donors, with incorporation or reduction of molecular oxygen, reduced flavin or flavoprotein as one donor, and incorporation of one atom of oxygen"/>
    <property type="evidence" value="ECO:0007669"/>
    <property type="project" value="TreeGrafter"/>
</dbReference>
<keyword evidence="4 6" id="KW-0503">Monooxygenase</keyword>
<evidence type="ECO:0008006" key="9">
    <source>
        <dbReference type="Google" id="ProtNLM"/>
    </source>
</evidence>
<comment type="similarity">
    <text evidence="1 6">Belongs to the cytochrome P450 family.</text>
</comment>
<dbReference type="GO" id="GO:0006805">
    <property type="term" value="P:xenobiotic metabolic process"/>
    <property type="evidence" value="ECO:0007669"/>
    <property type="project" value="TreeGrafter"/>
</dbReference>
<comment type="cofactor">
    <cofactor evidence="5">
        <name>heme</name>
        <dbReference type="ChEBI" id="CHEBI:30413"/>
    </cofactor>
</comment>
<keyword evidence="5 6" id="KW-0349">Heme</keyword>
<evidence type="ECO:0000256" key="3">
    <source>
        <dbReference type="ARBA" id="ARBA00023004"/>
    </source>
</evidence>
<keyword evidence="6" id="KW-0560">Oxidoreductase</keyword>
<dbReference type="SUPFAM" id="SSF48264">
    <property type="entry name" value="Cytochrome P450"/>
    <property type="match status" value="1"/>
</dbReference>
<evidence type="ECO:0000256" key="5">
    <source>
        <dbReference type="PIRSR" id="PIRSR602401-1"/>
    </source>
</evidence>
<dbReference type="Pfam" id="PF00067">
    <property type="entry name" value="p450"/>
    <property type="match status" value="1"/>
</dbReference>
<proteinExistence type="inferred from homology"/>
<dbReference type="InterPro" id="IPR017972">
    <property type="entry name" value="Cyt_P450_CS"/>
</dbReference>
<evidence type="ECO:0000256" key="2">
    <source>
        <dbReference type="ARBA" id="ARBA00022723"/>
    </source>
</evidence>
<dbReference type="GO" id="GO:0005737">
    <property type="term" value="C:cytoplasm"/>
    <property type="evidence" value="ECO:0007669"/>
    <property type="project" value="TreeGrafter"/>
</dbReference>
<sequence length="260" mass="29194">DGSHVIDAEPKDYTDAFLQKISQNAKEGVTDSSFDRNQDVVDAKRLKMSFMYFLYSDESLAISIMDLWVAGQETTSSVVCWALIFLLRNPQVATNVRKEVQRATGGSRPLSLTDKPQTPYLLATITEVLRLASVLNMNLFRKTDSDTEIDGYPVPKDTVVAIQLSLVLSDENKFPNPDVFDPSRYISDPSLTSAVIAFGLGKRSCIAESLARAELYLVIGNILLRYTLKCVDRLPPVEELNKDGIFRKPKHFKMIFNKFT</sequence>
<feature type="binding site" description="axial binding residue" evidence="5">
    <location>
        <position position="205"/>
    </location>
    <ligand>
        <name>heme</name>
        <dbReference type="ChEBI" id="CHEBI:30413"/>
    </ligand>
    <ligandPart>
        <name>Fe</name>
        <dbReference type="ChEBI" id="CHEBI:18248"/>
    </ligandPart>
</feature>
<evidence type="ECO:0000313" key="8">
    <source>
        <dbReference type="Proteomes" id="UP000271889"/>
    </source>
</evidence>
<name>A0A3P6T245_CYLGO</name>
<dbReference type="InterPro" id="IPR036396">
    <property type="entry name" value="Cyt_P450_sf"/>
</dbReference>
<keyword evidence="8" id="KW-1185">Reference proteome</keyword>
<dbReference type="Proteomes" id="UP000271889">
    <property type="component" value="Unassembled WGS sequence"/>
</dbReference>
<dbReference type="InterPro" id="IPR002401">
    <property type="entry name" value="Cyt_P450_E_grp-I"/>
</dbReference>
<gene>
    <name evidence="7" type="ORF">CGOC_LOCUS4686</name>
</gene>
<dbReference type="PRINTS" id="PR00463">
    <property type="entry name" value="EP450I"/>
</dbReference>
<dbReference type="GO" id="GO:0020037">
    <property type="term" value="F:heme binding"/>
    <property type="evidence" value="ECO:0007669"/>
    <property type="project" value="InterPro"/>
</dbReference>
<dbReference type="OrthoDB" id="2789670at2759"/>
<accession>A0A3P6T245</accession>
<dbReference type="EMBL" id="UYRV01013275">
    <property type="protein sequence ID" value="VDK59501.1"/>
    <property type="molecule type" value="Genomic_DNA"/>
</dbReference>
<organism evidence="7 8">
    <name type="scientific">Cylicostephanus goldi</name>
    <name type="common">Nematode worm</name>
    <dbReference type="NCBI Taxonomy" id="71465"/>
    <lineage>
        <taxon>Eukaryota</taxon>
        <taxon>Metazoa</taxon>
        <taxon>Ecdysozoa</taxon>
        <taxon>Nematoda</taxon>
        <taxon>Chromadorea</taxon>
        <taxon>Rhabditida</taxon>
        <taxon>Rhabditina</taxon>
        <taxon>Rhabditomorpha</taxon>
        <taxon>Strongyloidea</taxon>
        <taxon>Strongylidae</taxon>
        <taxon>Cylicostephanus</taxon>
    </lineage>
</organism>
<protein>
    <recommendedName>
        <fullName evidence="9">Cytochrome P450</fullName>
    </recommendedName>
</protein>
<evidence type="ECO:0000256" key="4">
    <source>
        <dbReference type="ARBA" id="ARBA00023033"/>
    </source>
</evidence>
<dbReference type="GO" id="GO:0006082">
    <property type="term" value="P:organic acid metabolic process"/>
    <property type="evidence" value="ECO:0007669"/>
    <property type="project" value="TreeGrafter"/>
</dbReference>
<dbReference type="GO" id="GO:0005506">
    <property type="term" value="F:iron ion binding"/>
    <property type="evidence" value="ECO:0007669"/>
    <property type="project" value="InterPro"/>
</dbReference>
<dbReference type="PROSITE" id="PS00086">
    <property type="entry name" value="CYTOCHROME_P450"/>
    <property type="match status" value="1"/>
</dbReference>
<dbReference type="PRINTS" id="PR00385">
    <property type="entry name" value="P450"/>
</dbReference>
<dbReference type="PANTHER" id="PTHR24300:SF375">
    <property type="entry name" value="CYTOCHROME P450 FAMILY"/>
    <property type="match status" value="1"/>
</dbReference>
<evidence type="ECO:0000256" key="1">
    <source>
        <dbReference type="ARBA" id="ARBA00010617"/>
    </source>
</evidence>
<dbReference type="InterPro" id="IPR001128">
    <property type="entry name" value="Cyt_P450"/>
</dbReference>
<keyword evidence="3 5" id="KW-0408">Iron</keyword>
<dbReference type="Gene3D" id="1.10.630.10">
    <property type="entry name" value="Cytochrome P450"/>
    <property type="match status" value="1"/>
</dbReference>
<evidence type="ECO:0000256" key="6">
    <source>
        <dbReference type="RuleBase" id="RU000461"/>
    </source>
</evidence>
<dbReference type="AlphaFoldDB" id="A0A3P6T245"/>